<feature type="transmembrane region" description="Helical" evidence="9">
    <location>
        <begin position="117"/>
        <end position="136"/>
    </location>
</feature>
<feature type="domain" description="Cation efflux protein cytoplasmic" evidence="11">
    <location>
        <begin position="214"/>
        <end position="288"/>
    </location>
</feature>
<keyword evidence="7" id="KW-0406">Ion transport</keyword>
<feature type="transmembrane region" description="Helical" evidence="9">
    <location>
        <begin position="184"/>
        <end position="202"/>
    </location>
</feature>
<protein>
    <submittedName>
        <fullName evidence="12">Cobalt-zinc-cadmium efflux system protein</fullName>
    </submittedName>
</protein>
<dbReference type="InterPro" id="IPR058533">
    <property type="entry name" value="Cation_efflux_TM"/>
</dbReference>
<evidence type="ECO:0000256" key="3">
    <source>
        <dbReference type="ARBA" id="ARBA00022448"/>
    </source>
</evidence>
<proteinExistence type="inferred from homology"/>
<dbReference type="Proteomes" id="UP000245396">
    <property type="component" value="Unassembled WGS sequence"/>
</dbReference>
<comment type="caution">
    <text evidence="12">The sequence shown here is derived from an EMBL/GenBank/DDBJ whole genome shotgun (WGS) entry which is preliminary data.</text>
</comment>
<dbReference type="SUPFAM" id="SSF160240">
    <property type="entry name" value="Cation efflux protein cytoplasmic domain-like"/>
    <property type="match status" value="1"/>
</dbReference>
<sequence>MSASHQHDHDIGDTPATRLRIALALTFFFVLVEVIGGIVTGSLALISDAMHMLTDSMALAIALLAIRVGRRPADLLRTYGYARFEILAAAFNALILLGVAFYILYEAYARLFEPQQIASLGMLAVAVVGLLVNLASMRLLTGHKDESLNVKGAYLEVWADMLGSLGVIAGALVIWLTGWQWVDSLVAVGIGFMVFPRTWGLLKECINILLEGVPPGMALEDVETAIAEVPGVASVHDLHLWAITQNKPSLTAHAVLSDGADPDAVRQAIEASLRGKFDLHHTTLQMERENCHPVETIH</sequence>
<evidence type="ECO:0000256" key="8">
    <source>
        <dbReference type="ARBA" id="ARBA00023136"/>
    </source>
</evidence>
<dbReference type="GO" id="GO:0005385">
    <property type="term" value="F:zinc ion transmembrane transporter activity"/>
    <property type="evidence" value="ECO:0007669"/>
    <property type="project" value="TreeGrafter"/>
</dbReference>
<keyword evidence="4 9" id="KW-0812">Transmembrane</keyword>
<evidence type="ECO:0000256" key="6">
    <source>
        <dbReference type="ARBA" id="ARBA00022989"/>
    </source>
</evidence>
<evidence type="ECO:0000256" key="2">
    <source>
        <dbReference type="ARBA" id="ARBA00008873"/>
    </source>
</evidence>
<dbReference type="PANTHER" id="PTHR11562">
    <property type="entry name" value="CATION EFFLUX PROTEIN/ ZINC TRANSPORTER"/>
    <property type="match status" value="1"/>
</dbReference>
<keyword evidence="6 9" id="KW-1133">Transmembrane helix</keyword>
<dbReference type="PANTHER" id="PTHR11562:SF17">
    <property type="entry name" value="RE54080P-RELATED"/>
    <property type="match status" value="1"/>
</dbReference>
<keyword evidence="3" id="KW-0813">Transport</keyword>
<accession>A0A316C808</accession>
<dbReference type="GO" id="GO:0005886">
    <property type="term" value="C:plasma membrane"/>
    <property type="evidence" value="ECO:0007669"/>
    <property type="project" value="TreeGrafter"/>
</dbReference>
<feature type="transmembrane region" description="Helical" evidence="9">
    <location>
        <begin position="157"/>
        <end position="178"/>
    </location>
</feature>
<dbReference type="EMBL" id="QGGG01000003">
    <property type="protein sequence ID" value="PWJ85186.1"/>
    <property type="molecule type" value="Genomic_DNA"/>
</dbReference>
<keyword evidence="5" id="KW-0864">Zinc transport</keyword>
<name>A0A316C808_PSESE</name>
<feature type="domain" description="Cation efflux protein transmembrane" evidence="10">
    <location>
        <begin position="20"/>
        <end position="210"/>
    </location>
</feature>
<dbReference type="InterPro" id="IPR002524">
    <property type="entry name" value="Cation_efflux"/>
</dbReference>
<feature type="transmembrane region" description="Helical" evidence="9">
    <location>
        <begin position="21"/>
        <end position="46"/>
    </location>
</feature>
<evidence type="ECO:0000256" key="7">
    <source>
        <dbReference type="ARBA" id="ARBA00023065"/>
    </source>
</evidence>
<feature type="transmembrane region" description="Helical" evidence="9">
    <location>
        <begin position="81"/>
        <end position="105"/>
    </location>
</feature>
<dbReference type="SUPFAM" id="SSF161111">
    <property type="entry name" value="Cation efflux protein transmembrane domain-like"/>
    <property type="match status" value="1"/>
</dbReference>
<keyword evidence="5" id="KW-0862">Zinc</keyword>
<evidence type="ECO:0000259" key="10">
    <source>
        <dbReference type="Pfam" id="PF01545"/>
    </source>
</evidence>
<dbReference type="InterPro" id="IPR027470">
    <property type="entry name" value="Cation_efflux_CTD"/>
</dbReference>
<evidence type="ECO:0000313" key="13">
    <source>
        <dbReference type="Proteomes" id="UP000245396"/>
    </source>
</evidence>
<dbReference type="AlphaFoldDB" id="A0A316C808"/>
<dbReference type="InterPro" id="IPR027469">
    <property type="entry name" value="Cation_efflux_TMD_sf"/>
</dbReference>
<evidence type="ECO:0000256" key="1">
    <source>
        <dbReference type="ARBA" id="ARBA00004141"/>
    </source>
</evidence>
<evidence type="ECO:0000256" key="5">
    <source>
        <dbReference type="ARBA" id="ARBA00022906"/>
    </source>
</evidence>
<evidence type="ECO:0000256" key="4">
    <source>
        <dbReference type="ARBA" id="ARBA00022692"/>
    </source>
</evidence>
<keyword evidence="8 9" id="KW-0472">Membrane</keyword>
<evidence type="ECO:0000256" key="9">
    <source>
        <dbReference type="SAM" id="Phobius"/>
    </source>
</evidence>
<evidence type="ECO:0000259" key="11">
    <source>
        <dbReference type="Pfam" id="PF16916"/>
    </source>
</evidence>
<comment type="similarity">
    <text evidence="2">Belongs to the cation diffusion facilitator (CDF) transporter (TC 2.A.4) family. SLC30A subfamily.</text>
</comment>
<keyword evidence="13" id="KW-1185">Reference proteome</keyword>
<dbReference type="Gene3D" id="1.20.1510.10">
    <property type="entry name" value="Cation efflux protein transmembrane domain"/>
    <property type="match status" value="1"/>
</dbReference>
<dbReference type="RefSeq" id="WP_109611966.1">
    <property type="nucleotide sequence ID" value="NZ_QGGG01000003.1"/>
</dbReference>
<dbReference type="InterPro" id="IPR050681">
    <property type="entry name" value="CDF/SLC30A"/>
</dbReference>
<dbReference type="Pfam" id="PF16916">
    <property type="entry name" value="ZT_dimer"/>
    <property type="match status" value="1"/>
</dbReference>
<dbReference type="NCBIfam" id="TIGR01297">
    <property type="entry name" value="CDF"/>
    <property type="match status" value="1"/>
</dbReference>
<organism evidence="12 13">
    <name type="scientific">Pseudaminobacter salicylatoxidans</name>
    <dbReference type="NCBI Taxonomy" id="93369"/>
    <lineage>
        <taxon>Bacteria</taxon>
        <taxon>Pseudomonadati</taxon>
        <taxon>Pseudomonadota</taxon>
        <taxon>Alphaproteobacteria</taxon>
        <taxon>Hyphomicrobiales</taxon>
        <taxon>Phyllobacteriaceae</taxon>
        <taxon>Pseudaminobacter</taxon>
    </lineage>
</organism>
<dbReference type="STRING" id="1192868.GCA_000304395_00817"/>
<dbReference type="OrthoDB" id="9809646at2"/>
<reference evidence="12 13" key="1">
    <citation type="submission" date="2018-05" db="EMBL/GenBank/DDBJ databases">
        <title>Genomic Encyclopedia of Type Strains, Phase IV (KMG-IV): sequencing the most valuable type-strain genomes for metagenomic binning, comparative biology and taxonomic classification.</title>
        <authorList>
            <person name="Goeker M."/>
        </authorList>
    </citation>
    <scope>NUCLEOTIDE SEQUENCE [LARGE SCALE GENOMIC DNA]</scope>
    <source>
        <strain evidence="12 13">DSM 6986</strain>
    </source>
</reference>
<gene>
    <name evidence="12" type="ORF">C7441_10341</name>
</gene>
<evidence type="ECO:0000313" key="12">
    <source>
        <dbReference type="EMBL" id="PWJ85186.1"/>
    </source>
</evidence>
<dbReference type="InterPro" id="IPR036837">
    <property type="entry name" value="Cation_efflux_CTD_sf"/>
</dbReference>
<dbReference type="Pfam" id="PF01545">
    <property type="entry name" value="Cation_efflux"/>
    <property type="match status" value="1"/>
</dbReference>
<comment type="subcellular location">
    <subcellularLocation>
        <location evidence="1">Membrane</location>
        <topology evidence="1">Multi-pass membrane protein</topology>
    </subcellularLocation>
</comment>